<protein>
    <submittedName>
        <fullName evidence="7">Cytochrome c, class I</fullName>
    </submittedName>
</protein>
<dbReference type="PROSITE" id="PS51007">
    <property type="entry name" value="CYTC"/>
    <property type="match status" value="1"/>
</dbReference>
<keyword evidence="2 4" id="KW-0479">Metal-binding</keyword>
<proteinExistence type="predicted"/>
<dbReference type="EMBL" id="HQ856049">
    <property type="protein sequence ID" value="AER58188.1"/>
    <property type="molecule type" value="Genomic_DNA"/>
</dbReference>
<name>G8DPL0_9BACT</name>
<sequence>MRTTLLAIISVAAFLGLAYAGAPEGKPIYVAKCQGCHAPNGEGKPAIAKMFNVTLPALGSKEIQAKSDADLKKVITEGHGKMKPVAGLEERQVADVVAFVRTLKE</sequence>
<keyword evidence="5" id="KW-0732">Signal</keyword>
<dbReference type="Gene3D" id="1.10.760.10">
    <property type="entry name" value="Cytochrome c-like domain"/>
    <property type="match status" value="1"/>
</dbReference>
<keyword evidence="3 4" id="KW-0408">Iron</keyword>
<evidence type="ECO:0000256" key="1">
    <source>
        <dbReference type="ARBA" id="ARBA00022617"/>
    </source>
</evidence>
<dbReference type="InterPro" id="IPR009056">
    <property type="entry name" value="Cyt_c-like_dom"/>
</dbReference>
<feature type="chain" id="PRO_5003509034" evidence="5">
    <location>
        <begin position="21"/>
        <end position="105"/>
    </location>
</feature>
<gene>
    <name evidence="7" type="ORF">LP001_005</name>
</gene>
<evidence type="ECO:0000256" key="4">
    <source>
        <dbReference type="PROSITE-ProRule" id="PRU00433"/>
    </source>
</evidence>
<evidence type="ECO:0000259" key="6">
    <source>
        <dbReference type="PROSITE" id="PS51007"/>
    </source>
</evidence>
<dbReference type="SUPFAM" id="SSF46626">
    <property type="entry name" value="Cytochrome c"/>
    <property type="match status" value="1"/>
</dbReference>
<evidence type="ECO:0000256" key="3">
    <source>
        <dbReference type="ARBA" id="ARBA00023004"/>
    </source>
</evidence>
<accession>G8DPL0</accession>
<dbReference type="InterPro" id="IPR036909">
    <property type="entry name" value="Cyt_c-like_dom_sf"/>
</dbReference>
<evidence type="ECO:0000256" key="5">
    <source>
        <dbReference type="SAM" id="SignalP"/>
    </source>
</evidence>
<keyword evidence="1 4" id="KW-0349">Heme</keyword>
<dbReference type="GO" id="GO:0020037">
    <property type="term" value="F:heme binding"/>
    <property type="evidence" value="ECO:0007669"/>
    <property type="project" value="InterPro"/>
</dbReference>
<organism evidence="7">
    <name type="scientific">uncultured Acidobacteriota bacterium</name>
    <dbReference type="NCBI Taxonomy" id="171953"/>
    <lineage>
        <taxon>Bacteria</taxon>
        <taxon>Pseudomonadati</taxon>
        <taxon>Acidobacteriota</taxon>
        <taxon>environmental samples</taxon>
    </lineage>
</organism>
<dbReference type="AlphaFoldDB" id="G8DPL0"/>
<evidence type="ECO:0000313" key="7">
    <source>
        <dbReference type="EMBL" id="AER58188.1"/>
    </source>
</evidence>
<dbReference type="Pfam" id="PF00034">
    <property type="entry name" value="Cytochrom_C"/>
    <property type="match status" value="1"/>
</dbReference>
<dbReference type="GO" id="GO:0009055">
    <property type="term" value="F:electron transfer activity"/>
    <property type="evidence" value="ECO:0007669"/>
    <property type="project" value="InterPro"/>
</dbReference>
<dbReference type="GO" id="GO:0046872">
    <property type="term" value="F:metal ion binding"/>
    <property type="evidence" value="ECO:0007669"/>
    <property type="project" value="UniProtKB-KW"/>
</dbReference>
<reference evidence="7" key="1">
    <citation type="journal article" date="2012" name="FEMS Microbiol. Ecol.">
        <title>Characterization of a new Acidobacteria-derived moderately thermostable lipase from a Brazilian Atlantic Forest soil metagenome.</title>
        <authorList>
            <person name="Faoro H."/>
            <person name="Glogauer A."/>
            <person name="Couto G.H."/>
            <person name="de Souza E.M."/>
            <person name="Rigo L.U."/>
            <person name="Cruz L.M."/>
            <person name="Monteiro R.A."/>
            <person name="de Oliveira Pedrosa F."/>
        </authorList>
    </citation>
    <scope>NUCLEOTIDE SEQUENCE</scope>
</reference>
<evidence type="ECO:0000256" key="2">
    <source>
        <dbReference type="ARBA" id="ARBA00022723"/>
    </source>
</evidence>
<feature type="domain" description="Cytochrome c" evidence="6">
    <location>
        <begin position="20"/>
        <end position="104"/>
    </location>
</feature>
<feature type="signal peptide" evidence="5">
    <location>
        <begin position="1"/>
        <end position="20"/>
    </location>
</feature>